<dbReference type="OrthoDB" id="20865at2759"/>
<proteinExistence type="predicted"/>
<feature type="region of interest" description="Disordered" evidence="2">
    <location>
        <begin position="263"/>
        <end position="292"/>
    </location>
</feature>
<dbReference type="GO" id="GO:0045666">
    <property type="term" value="P:positive regulation of neuron differentiation"/>
    <property type="evidence" value="ECO:0007669"/>
    <property type="project" value="TreeGrafter"/>
</dbReference>
<sequence length="292" mass="32235">MSEATLKPSSGSDMDTSKEGDAVYFAKLEAIKDLRAKMGSLERVRSCLVQEVERAETEERALGEFRQEMELLLQEKMAHVEELRQIHADINALETIMKQAEASRESAYQSARRFHEEYRPLKGQVDRLRSDILGLRKLPDLPDPEPLRINPQCLEKITGPSSVTSNAGLGMGPLSEWAHQQQVPASLHPSRSATIAHAPHHAPPHLFSAAHHSASAGPGSSLGHLARIKAETPTAPPFSRQQPPPMKSCLSCHQQIHRNAPICPLCKAKSRSRNPKKPKRKDNPPVPSAPPM</sequence>
<gene>
    <name evidence="3" type="ORF">CTOB1V02_LOCUS755</name>
</gene>
<feature type="compositionally biased region" description="Basic residues" evidence="2">
    <location>
        <begin position="268"/>
        <end position="280"/>
    </location>
</feature>
<feature type="coiled-coil region" evidence="1">
    <location>
        <begin position="38"/>
        <end position="103"/>
    </location>
</feature>
<dbReference type="Pfam" id="PF10146">
    <property type="entry name" value="zf-C4H2"/>
    <property type="match status" value="1"/>
</dbReference>
<dbReference type="InterPro" id="IPR044069">
    <property type="entry name" value="ZF_C4H2"/>
</dbReference>
<feature type="compositionally biased region" description="Low complexity" evidence="2">
    <location>
        <begin position="204"/>
        <end position="222"/>
    </location>
</feature>
<dbReference type="PANTHER" id="PTHR31058">
    <property type="entry name" value="ZINC FINGER C4H2 DOMAIN-CONTAINING PROTEIN"/>
    <property type="match status" value="1"/>
</dbReference>
<dbReference type="PROSITE" id="PS51896">
    <property type="entry name" value="ZF_C4H2"/>
    <property type="match status" value="1"/>
</dbReference>
<protein>
    <submittedName>
        <fullName evidence="3">Uncharacterized protein</fullName>
    </submittedName>
</protein>
<evidence type="ECO:0000256" key="2">
    <source>
        <dbReference type="SAM" id="MobiDB-lite"/>
    </source>
</evidence>
<reference evidence="3" key="1">
    <citation type="submission" date="2020-11" db="EMBL/GenBank/DDBJ databases">
        <authorList>
            <person name="Tran Van P."/>
        </authorList>
    </citation>
    <scope>NUCLEOTIDE SEQUENCE</scope>
</reference>
<organism evidence="3">
    <name type="scientific">Cyprideis torosa</name>
    <dbReference type="NCBI Taxonomy" id="163714"/>
    <lineage>
        <taxon>Eukaryota</taxon>
        <taxon>Metazoa</taxon>
        <taxon>Ecdysozoa</taxon>
        <taxon>Arthropoda</taxon>
        <taxon>Crustacea</taxon>
        <taxon>Oligostraca</taxon>
        <taxon>Ostracoda</taxon>
        <taxon>Podocopa</taxon>
        <taxon>Podocopida</taxon>
        <taxon>Cytherocopina</taxon>
        <taxon>Cytheroidea</taxon>
        <taxon>Cytherideidae</taxon>
        <taxon>Cyprideis</taxon>
    </lineage>
</organism>
<evidence type="ECO:0000313" key="3">
    <source>
        <dbReference type="EMBL" id="CAD7222757.1"/>
    </source>
</evidence>
<dbReference type="InterPro" id="IPR018482">
    <property type="entry name" value="Znf-C4H2"/>
</dbReference>
<dbReference type="EMBL" id="OB660101">
    <property type="protein sequence ID" value="CAD7222757.1"/>
    <property type="molecule type" value="Genomic_DNA"/>
</dbReference>
<accession>A0A7R8ZFY9</accession>
<dbReference type="GO" id="GO:0005634">
    <property type="term" value="C:nucleus"/>
    <property type="evidence" value="ECO:0007669"/>
    <property type="project" value="TreeGrafter"/>
</dbReference>
<dbReference type="AlphaFoldDB" id="A0A7R8ZFY9"/>
<evidence type="ECO:0000256" key="1">
    <source>
        <dbReference type="SAM" id="Coils"/>
    </source>
</evidence>
<keyword evidence="1" id="KW-0175">Coiled coil</keyword>
<feature type="compositionally biased region" description="Polar residues" evidence="2">
    <location>
        <begin position="178"/>
        <end position="193"/>
    </location>
</feature>
<dbReference type="PANTHER" id="PTHR31058:SF2">
    <property type="entry name" value="ZINC FINGER C4H2 DOMAIN-CONTAINING PROTEIN"/>
    <property type="match status" value="1"/>
</dbReference>
<name>A0A7R8ZFY9_9CRUS</name>
<feature type="region of interest" description="Disordered" evidence="2">
    <location>
        <begin position="178"/>
        <end position="222"/>
    </location>
</feature>